<dbReference type="SMART" id="SM00388">
    <property type="entry name" value="HisKA"/>
    <property type="match status" value="1"/>
</dbReference>
<feature type="domain" description="Histidine kinase" evidence="12">
    <location>
        <begin position="234"/>
        <end position="447"/>
    </location>
</feature>
<proteinExistence type="predicted"/>
<dbReference type="SUPFAM" id="SSF47384">
    <property type="entry name" value="Homodimeric domain of signal transducing histidine kinase"/>
    <property type="match status" value="1"/>
</dbReference>
<dbReference type="PANTHER" id="PTHR45436:SF1">
    <property type="entry name" value="SENSOR PROTEIN QSEC"/>
    <property type="match status" value="1"/>
</dbReference>
<evidence type="ECO:0000256" key="11">
    <source>
        <dbReference type="SAM" id="Phobius"/>
    </source>
</evidence>
<dbReference type="PRINTS" id="PR00344">
    <property type="entry name" value="BCTRLSENSOR"/>
</dbReference>
<keyword evidence="7" id="KW-0418">Kinase</keyword>
<comment type="catalytic activity">
    <reaction evidence="1">
        <text>ATP + protein L-histidine = ADP + protein N-phospho-L-histidine.</text>
        <dbReference type="EC" id="2.7.13.3"/>
    </reaction>
</comment>
<dbReference type="Pfam" id="PF08521">
    <property type="entry name" value="2CSK_N"/>
    <property type="match status" value="1"/>
</dbReference>
<dbReference type="Pfam" id="PF00512">
    <property type="entry name" value="HisKA"/>
    <property type="match status" value="1"/>
</dbReference>
<evidence type="ECO:0000256" key="2">
    <source>
        <dbReference type="ARBA" id="ARBA00004370"/>
    </source>
</evidence>
<dbReference type="CDD" id="cd00075">
    <property type="entry name" value="HATPase"/>
    <property type="match status" value="1"/>
</dbReference>
<gene>
    <name evidence="14" type="ORF">NWE54_27330</name>
</gene>
<evidence type="ECO:0000256" key="4">
    <source>
        <dbReference type="ARBA" id="ARBA00022553"/>
    </source>
</evidence>
<dbReference type="SUPFAM" id="SSF55874">
    <property type="entry name" value="ATPase domain of HSP90 chaperone/DNA topoisomerase II/histidine kinase"/>
    <property type="match status" value="1"/>
</dbReference>
<dbReference type="SUPFAM" id="SSF53850">
    <property type="entry name" value="Periplasmic binding protein-like II"/>
    <property type="match status" value="1"/>
</dbReference>
<keyword evidence="6 11" id="KW-0812">Transmembrane</keyword>
<keyword evidence="14" id="KW-0614">Plasmid</keyword>
<organism evidence="14">
    <name type="scientific">Bosea sp. NBC_00436</name>
    <dbReference type="NCBI Taxonomy" id="2969620"/>
    <lineage>
        <taxon>Bacteria</taxon>
        <taxon>Pseudomonadati</taxon>
        <taxon>Pseudomonadota</taxon>
        <taxon>Alphaproteobacteria</taxon>
        <taxon>Hyphomicrobiales</taxon>
        <taxon>Boseaceae</taxon>
        <taxon>Bosea</taxon>
    </lineage>
</organism>
<dbReference type="SMART" id="SM00387">
    <property type="entry name" value="HATPase_c"/>
    <property type="match status" value="1"/>
</dbReference>
<keyword evidence="5" id="KW-0808">Transferase</keyword>
<evidence type="ECO:0000259" key="13">
    <source>
        <dbReference type="PROSITE" id="PS50885"/>
    </source>
</evidence>
<accession>A0A9E7ZS33</accession>
<evidence type="ECO:0000256" key="6">
    <source>
        <dbReference type="ARBA" id="ARBA00022692"/>
    </source>
</evidence>
<dbReference type="InterPro" id="IPR005467">
    <property type="entry name" value="His_kinase_dom"/>
</dbReference>
<dbReference type="PROSITE" id="PS50109">
    <property type="entry name" value="HIS_KIN"/>
    <property type="match status" value="1"/>
</dbReference>
<dbReference type="InterPro" id="IPR003594">
    <property type="entry name" value="HATPase_dom"/>
</dbReference>
<dbReference type="GO" id="GO:0000155">
    <property type="term" value="F:phosphorelay sensor kinase activity"/>
    <property type="evidence" value="ECO:0007669"/>
    <property type="project" value="InterPro"/>
</dbReference>
<feature type="domain" description="HAMP" evidence="13">
    <location>
        <begin position="175"/>
        <end position="226"/>
    </location>
</feature>
<comment type="subcellular location">
    <subcellularLocation>
        <location evidence="2">Membrane</location>
    </subcellularLocation>
</comment>
<dbReference type="PANTHER" id="PTHR45436">
    <property type="entry name" value="SENSOR HISTIDINE KINASE YKOH"/>
    <property type="match status" value="1"/>
</dbReference>
<dbReference type="GO" id="GO:0005886">
    <property type="term" value="C:plasma membrane"/>
    <property type="evidence" value="ECO:0007669"/>
    <property type="project" value="TreeGrafter"/>
</dbReference>
<dbReference type="InterPro" id="IPR003661">
    <property type="entry name" value="HisK_dim/P_dom"/>
</dbReference>
<keyword evidence="8 11" id="KW-1133">Transmembrane helix</keyword>
<dbReference type="InterPro" id="IPR036890">
    <property type="entry name" value="HATPase_C_sf"/>
</dbReference>
<geneLocation type="plasmid" evidence="14">
    <name>pNBC436</name>
</geneLocation>
<dbReference type="Gene3D" id="3.40.190.10">
    <property type="entry name" value="Periplasmic binding protein-like II"/>
    <property type="match status" value="2"/>
</dbReference>
<feature type="transmembrane region" description="Helical" evidence="11">
    <location>
        <begin position="6"/>
        <end position="23"/>
    </location>
</feature>
<evidence type="ECO:0000256" key="3">
    <source>
        <dbReference type="ARBA" id="ARBA00012438"/>
    </source>
</evidence>
<dbReference type="Gene3D" id="3.30.565.10">
    <property type="entry name" value="Histidine kinase-like ATPase, C-terminal domain"/>
    <property type="match status" value="1"/>
</dbReference>
<feature type="transmembrane region" description="Helical" evidence="11">
    <location>
        <begin position="151"/>
        <end position="174"/>
    </location>
</feature>
<evidence type="ECO:0000256" key="10">
    <source>
        <dbReference type="ARBA" id="ARBA00023136"/>
    </source>
</evidence>
<sequence length="816" mass="87405">MAVTVFLLAITAFTLFVFLRDYAYRAAEDAFDRLLAASALSIAGAVQIENGQAVVELPTASLAMLGFAGENRVFYGVSAPDGRLVTGYDDLGRDLPPARASDPSFSNAAYRGEEVRMVTVGRLVATGEATGWVTIRVAETFGSRHELAAEILSRAALPLLALAIVALVLVWVGVQRAFAPLLALENELRARAPNDLDPVRVPVPAEARQLVGALNDFMARLNAGMRTLSGLVADAAHQVRTPLASLRAQAEIALDEPDVEKLRGRVTRIHENAVRAGQLVSQLLMDATIAHRLEAQSASVVAIDALMTEMRQRIDPDLAERVMVRIAPGATAISVAGDRVALREMLRNLVDNALIHAPDSLVEIEVSLVGPDCVRLAISDRGPGIPDDEKSVVLERFRRGASGEATLGSGLGLSIVRTVVDAHGGHLVFRDRPGGGLTAQVDLPAALPAGSKLAAQTASASAGFVPLLLAFALLIGMSDQARAEQRLSNYPAPGTETRQLVIVGTTDTPLFEPFILDFQKLWPDVAIAYAEMDTLPLYREFTAGTLKPEPDLIVSSAADLQVKLANDGFALRHESSATRALPTWARWRSEVFGFTFEPAVIVYNRDLVPDAEAPRSHLQLAQFLARDTDRWRGLIGTYDIVKSGVGHLLAAQDELISANFWRLANVLGTVGVRLYGGSVDILDLLEQGKLAIGYNVLGSYAFARQAANSRLHVVIPEDYALILTRTILIPRTAAHPDVARAFLDHLLSARGQAIASGATKLGAVMQDVPQGRSVAGVVGAPGVLQPIALGQALLVSLDQQRKSRFLQTWLQIVSGN</sequence>
<dbReference type="InterPro" id="IPR036097">
    <property type="entry name" value="HisK_dim/P_sf"/>
</dbReference>
<dbReference type="AlphaFoldDB" id="A0A9E7ZS33"/>
<dbReference type="EC" id="2.7.13.3" evidence="3"/>
<evidence type="ECO:0000256" key="7">
    <source>
        <dbReference type="ARBA" id="ARBA00022777"/>
    </source>
</evidence>
<dbReference type="EMBL" id="CP102775">
    <property type="protein sequence ID" value="UZF90008.1"/>
    <property type="molecule type" value="Genomic_DNA"/>
</dbReference>
<reference evidence="14" key="1">
    <citation type="submission" date="2022-08" db="EMBL/GenBank/DDBJ databases">
        <title>Complete Genome Sequences of 2 Bosea sp. soil isolates.</title>
        <authorList>
            <person name="Alvarez Arevalo M."/>
            <person name="Sterndorff E.B."/>
            <person name="Faurdal D."/>
            <person name="Joergensen T.S."/>
            <person name="Weber T."/>
        </authorList>
    </citation>
    <scope>NUCLEOTIDE SEQUENCE</scope>
    <source>
        <strain evidence="14">NBC_00436</strain>
        <plasmid evidence="14">pNBC436</plasmid>
    </source>
</reference>
<evidence type="ECO:0000259" key="12">
    <source>
        <dbReference type="PROSITE" id="PS50109"/>
    </source>
</evidence>
<dbReference type="CDD" id="cd00082">
    <property type="entry name" value="HisKA"/>
    <property type="match status" value="1"/>
</dbReference>
<keyword evidence="10 11" id="KW-0472">Membrane</keyword>
<dbReference type="Pfam" id="PF02518">
    <property type="entry name" value="HATPase_c"/>
    <property type="match status" value="1"/>
</dbReference>
<dbReference type="PROSITE" id="PS50885">
    <property type="entry name" value="HAMP"/>
    <property type="match status" value="1"/>
</dbReference>
<protein>
    <recommendedName>
        <fullName evidence="3">histidine kinase</fullName>
        <ecNumber evidence="3">2.7.13.3</ecNumber>
    </recommendedName>
</protein>
<evidence type="ECO:0000256" key="9">
    <source>
        <dbReference type="ARBA" id="ARBA00023012"/>
    </source>
</evidence>
<dbReference type="InterPro" id="IPR013727">
    <property type="entry name" value="2CSK_N"/>
</dbReference>
<keyword evidence="4" id="KW-0597">Phosphoprotein</keyword>
<keyword evidence="9" id="KW-0902">Two-component regulatory system</keyword>
<dbReference type="Pfam" id="PF13343">
    <property type="entry name" value="SBP_bac_6"/>
    <property type="match status" value="1"/>
</dbReference>
<name>A0A9E7ZS33_9HYPH</name>
<evidence type="ECO:0000256" key="5">
    <source>
        <dbReference type="ARBA" id="ARBA00022679"/>
    </source>
</evidence>
<evidence type="ECO:0000256" key="8">
    <source>
        <dbReference type="ARBA" id="ARBA00022989"/>
    </source>
</evidence>
<evidence type="ECO:0000256" key="1">
    <source>
        <dbReference type="ARBA" id="ARBA00000085"/>
    </source>
</evidence>
<evidence type="ECO:0000313" key="14">
    <source>
        <dbReference type="EMBL" id="UZF90008.1"/>
    </source>
</evidence>
<dbReference type="Gene3D" id="1.10.287.130">
    <property type="match status" value="1"/>
</dbReference>
<dbReference type="InterPro" id="IPR004358">
    <property type="entry name" value="Sig_transdc_His_kin-like_C"/>
</dbReference>
<dbReference type="InterPro" id="IPR050428">
    <property type="entry name" value="TCS_sensor_his_kinase"/>
</dbReference>
<dbReference type="InterPro" id="IPR003660">
    <property type="entry name" value="HAMP_dom"/>
</dbReference>